<organism evidence="2 3">
    <name type="scientific">Paracoccidioides brasiliensis</name>
    <dbReference type="NCBI Taxonomy" id="121759"/>
    <lineage>
        <taxon>Eukaryota</taxon>
        <taxon>Fungi</taxon>
        <taxon>Dikarya</taxon>
        <taxon>Ascomycota</taxon>
        <taxon>Pezizomycotina</taxon>
        <taxon>Eurotiomycetes</taxon>
        <taxon>Eurotiomycetidae</taxon>
        <taxon>Onygenales</taxon>
        <taxon>Ajellomycetaceae</taxon>
        <taxon>Paracoccidioides</taxon>
    </lineage>
</organism>
<dbReference type="AlphaFoldDB" id="A0A1D2JHH2"/>
<dbReference type="Proteomes" id="UP000242814">
    <property type="component" value="Unassembled WGS sequence"/>
</dbReference>
<dbReference type="VEuPathDB" id="FungiDB:PABG_02883"/>
<feature type="compositionally biased region" description="Low complexity" evidence="1">
    <location>
        <begin position="172"/>
        <end position="186"/>
    </location>
</feature>
<protein>
    <recommendedName>
        <fullName evidence="4">Protein ECM13</fullName>
    </recommendedName>
</protein>
<feature type="compositionally biased region" description="Low complexity" evidence="1">
    <location>
        <begin position="13"/>
        <end position="32"/>
    </location>
</feature>
<comment type="caution">
    <text evidence="2">The sequence shown here is derived from an EMBL/GenBank/DDBJ whole genome shotgun (WGS) entry which is preliminary data.</text>
</comment>
<dbReference type="InterPro" id="IPR037738">
    <property type="entry name" value="Ecm13-like"/>
</dbReference>
<sequence>MSTPASPIALSTPPKSSSFTSLYSPFSSTTSYQPPSKKQRKMSLTQTYYLAHAARAKLSREASRPDHDLRILVGHANMLDSLMLDLADAEREQERWFHQSVRGANDGRRASKGSRHIQWAEAVVEEPEEDWEVEDGLSHSDEELDDSDGNDEDEDDDDSDDYDDEVTFTHVLSLSKSSKQQQQQQQRQRDQFLPKITTREIIHYADDEEAIESDDDADDGELALTRTTSRSQRQQQQQQQPPDLLEDSENDSSEDELFPLSPPQPTIDTFPTSQIRRHSEGALSVPVSVSVPVPASGSLYSKRSSEQSRFVFSIVIVIIIANTVIIDAPLST</sequence>
<name>A0A1D2JHH2_PARBR</name>
<feature type="compositionally biased region" description="Acidic residues" evidence="1">
    <location>
        <begin position="244"/>
        <end position="257"/>
    </location>
</feature>
<feature type="compositionally biased region" description="Low complexity" evidence="1">
    <location>
        <begin position="227"/>
        <end position="240"/>
    </location>
</feature>
<feature type="region of interest" description="Disordered" evidence="1">
    <location>
        <begin position="1"/>
        <end position="43"/>
    </location>
</feature>
<dbReference type="PANTHER" id="PTHR36826">
    <property type="entry name" value="PROTEIN ECM13"/>
    <property type="match status" value="1"/>
</dbReference>
<reference evidence="2 3" key="1">
    <citation type="submission" date="2016-06" db="EMBL/GenBank/DDBJ databases">
        <authorList>
            <person name="Kjaerup R.B."/>
            <person name="Dalgaard T.S."/>
            <person name="Juul-Madsen H.R."/>
        </authorList>
    </citation>
    <scope>NUCLEOTIDE SEQUENCE [LARGE SCALE GENOMIC DNA]</scope>
    <source>
        <strain evidence="2 3">Pb300</strain>
    </source>
</reference>
<evidence type="ECO:0000313" key="3">
    <source>
        <dbReference type="Proteomes" id="UP000242814"/>
    </source>
</evidence>
<feature type="compositionally biased region" description="Acidic residues" evidence="1">
    <location>
        <begin position="142"/>
        <end position="166"/>
    </location>
</feature>
<proteinExistence type="predicted"/>
<accession>A0A1D2JHH2</accession>
<feature type="region of interest" description="Disordered" evidence="1">
    <location>
        <begin position="227"/>
        <end position="269"/>
    </location>
</feature>
<feature type="compositionally biased region" description="Acidic residues" evidence="1">
    <location>
        <begin position="123"/>
        <end position="135"/>
    </location>
</feature>
<dbReference type="VEuPathDB" id="FungiDB:PADG_01397"/>
<evidence type="ECO:0000313" key="2">
    <source>
        <dbReference type="EMBL" id="ODH35815.1"/>
    </source>
</evidence>
<feature type="region of interest" description="Disordered" evidence="1">
    <location>
        <begin position="98"/>
        <end position="194"/>
    </location>
</feature>
<gene>
    <name evidence="2" type="ORF">ACO22_02880</name>
</gene>
<evidence type="ECO:0000256" key="1">
    <source>
        <dbReference type="SAM" id="MobiDB-lite"/>
    </source>
</evidence>
<dbReference type="PANTHER" id="PTHR36826:SF1">
    <property type="entry name" value="PROTEIN ECM13"/>
    <property type="match status" value="1"/>
</dbReference>
<evidence type="ECO:0008006" key="4">
    <source>
        <dbReference type="Google" id="ProtNLM"/>
    </source>
</evidence>
<dbReference type="EMBL" id="LZYO01000093">
    <property type="protein sequence ID" value="ODH35815.1"/>
    <property type="molecule type" value="Genomic_DNA"/>
</dbReference>